<name>A0ABN7PQI3_TIMPD</name>
<accession>A0ABN7PQI3</accession>
<proteinExistence type="predicted"/>
<dbReference type="InterPro" id="IPR036179">
    <property type="entry name" value="Ig-like_dom_sf"/>
</dbReference>
<evidence type="ECO:0000313" key="3">
    <source>
        <dbReference type="Proteomes" id="UP001153148"/>
    </source>
</evidence>
<comment type="caution">
    <text evidence="2">The sequence shown here is derived from an EMBL/GenBank/DDBJ whole genome shotgun (WGS) entry which is preliminary data.</text>
</comment>
<dbReference type="InterPro" id="IPR003599">
    <property type="entry name" value="Ig_sub"/>
</dbReference>
<keyword evidence="3" id="KW-1185">Reference proteome</keyword>
<gene>
    <name evidence="2" type="ORF">TPAB3V08_LOCUS15398</name>
</gene>
<feature type="non-terminal residue" evidence="2">
    <location>
        <position position="1"/>
    </location>
</feature>
<dbReference type="SUPFAM" id="SSF48726">
    <property type="entry name" value="Immunoglobulin"/>
    <property type="match status" value="1"/>
</dbReference>
<dbReference type="EMBL" id="CAJPIN010090896">
    <property type="protein sequence ID" value="CAG2068455.1"/>
    <property type="molecule type" value="Genomic_DNA"/>
</dbReference>
<protein>
    <recommendedName>
        <fullName evidence="1">Immunoglobulin domain-containing protein</fullName>
    </recommendedName>
</protein>
<evidence type="ECO:0000259" key="1">
    <source>
        <dbReference type="SMART" id="SM00409"/>
    </source>
</evidence>
<dbReference type="Proteomes" id="UP001153148">
    <property type="component" value="Unassembled WGS sequence"/>
</dbReference>
<reference evidence="2" key="1">
    <citation type="submission" date="2021-03" db="EMBL/GenBank/DDBJ databases">
        <authorList>
            <person name="Tran Van P."/>
        </authorList>
    </citation>
    <scope>NUCLEOTIDE SEQUENCE</scope>
</reference>
<evidence type="ECO:0000313" key="2">
    <source>
        <dbReference type="EMBL" id="CAG2068455.1"/>
    </source>
</evidence>
<dbReference type="SMART" id="SM00409">
    <property type="entry name" value="IG"/>
    <property type="match status" value="1"/>
</dbReference>
<organism evidence="2 3">
    <name type="scientific">Timema podura</name>
    <name type="common">Walking stick</name>
    <dbReference type="NCBI Taxonomy" id="61482"/>
    <lineage>
        <taxon>Eukaryota</taxon>
        <taxon>Metazoa</taxon>
        <taxon>Ecdysozoa</taxon>
        <taxon>Arthropoda</taxon>
        <taxon>Hexapoda</taxon>
        <taxon>Insecta</taxon>
        <taxon>Pterygota</taxon>
        <taxon>Neoptera</taxon>
        <taxon>Polyneoptera</taxon>
        <taxon>Phasmatodea</taxon>
        <taxon>Timematodea</taxon>
        <taxon>Timematoidea</taxon>
        <taxon>Timematidae</taxon>
        <taxon>Timema</taxon>
    </lineage>
</organism>
<feature type="domain" description="Immunoglobulin" evidence="1">
    <location>
        <begin position="21"/>
        <end position="82"/>
    </location>
</feature>
<sequence>IRPHSPGLTDIVFCVTEVSDNPEVNLTVDERLKLRCNSPQPPTSVQCLKFRSLDVSDSGVYRCLLTMNKGVQTWRNISVTVLPPDDYSMDSTSLDLNVNHIKSEDGMKKHEKMSGKSSYYRR</sequence>